<dbReference type="EMBL" id="SRME01000007">
    <property type="protein sequence ID" value="TGG86864.1"/>
    <property type="molecule type" value="Genomic_DNA"/>
</dbReference>
<dbReference type="NCBIfam" id="TIGR00229">
    <property type="entry name" value="sensory_box"/>
    <property type="match status" value="1"/>
</dbReference>
<evidence type="ECO:0000313" key="11">
    <source>
        <dbReference type="Proteomes" id="UP000297288"/>
    </source>
</evidence>
<dbReference type="Pfam" id="PF02518">
    <property type="entry name" value="HATPase_c"/>
    <property type="match status" value="1"/>
</dbReference>
<dbReference type="InterPro" id="IPR036097">
    <property type="entry name" value="HisK_dim/P_sf"/>
</dbReference>
<evidence type="ECO:0000259" key="6">
    <source>
        <dbReference type="PROSITE" id="PS50109"/>
    </source>
</evidence>
<dbReference type="SUPFAM" id="SSF47384">
    <property type="entry name" value="Homodimeric domain of signal transducing histidine kinase"/>
    <property type="match status" value="1"/>
</dbReference>
<dbReference type="EMBL" id="FMYV01000009">
    <property type="protein sequence ID" value="SDC83806.1"/>
    <property type="molecule type" value="Genomic_DNA"/>
</dbReference>
<keyword evidence="4" id="KW-0808">Transferase</keyword>
<feature type="domain" description="PAC" evidence="7">
    <location>
        <begin position="73"/>
        <end position="125"/>
    </location>
</feature>
<dbReference type="SMART" id="SM00388">
    <property type="entry name" value="HisKA"/>
    <property type="match status" value="1"/>
</dbReference>
<evidence type="ECO:0000256" key="3">
    <source>
        <dbReference type="ARBA" id="ARBA00022553"/>
    </source>
</evidence>
<organism evidence="8 10">
    <name type="scientific">Geotoga petraea</name>
    <dbReference type="NCBI Taxonomy" id="28234"/>
    <lineage>
        <taxon>Bacteria</taxon>
        <taxon>Thermotogati</taxon>
        <taxon>Thermotogota</taxon>
        <taxon>Thermotogae</taxon>
        <taxon>Petrotogales</taxon>
        <taxon>Petrotogaceae</taxon>
        <taxon>Geotoga</taxon>
    </lineage>
</organism>
<evidence type="ECO:0000256" key="1">
    <source>
        <dbReference type="ARBA" id="ARBA00000085"/>
    </source>
</evidence>
<dbReference type="InterPro" id="IPR000700">
    <property type="entry name" value="PAS-assoc_C"/>
</dbReference>
<evidence type="ECO:0000313" key="8">
    <source>
        <dbReference type="EMBL" id="SDC83806.1"/>
    </source>
</evidence>
<evidence type="ECO:0000256" key="4">
    <source>
        <dbReference type="ARBA" id="ARBA00022679"/>
    </source>
</evidence>
<dbReference type="SUPFAM" id="SSF55785">
    <property type="entry name" value="PYP-like sensor domain (PAS domain)"/>
    <property type="match status" value="1"/>
</dbReference>
<feature type="domain" description="Histidine kinase" evidence="6">
    <location>
        <begin position="143"/>
        <end position="364"/>
    </location>
</feature>
<dbReference type="CDD" id="cd16922">
    <property type="entry name" value="HATPase_EvgS-ArcB-TorS-like"/>
    <property type="match status" value="1"/>
</dbReference>
<dbReference type="InterPro" id="IPR003661">
    <property type="entry name" value="HisK_dim/P_dom"/>
</dbReference>
<dbReference type="FunFam" id="3.30.565.10:FF:000010">
    <property type="entry name" value="Sensor histidine kinase RcsC"/>
    <property type="match status" value="1"/>
</dbReference>
<dbReference type="SMART" id="SM00086">
    <property type="entry name" value="PAC"/>
    <property type="match status" value="1"/>
</dbReference>
<dbReference type="PROSITE" id="PS50109">
    <property type="entry name" value="HIS_KIN"/>
    <property type="match status" value="1"/>
</dbReference>
<name>A0A1G6PWA9_9BACT</name>
<dbReference type="Proteomes" id="UP000199322">
    <property type="component" value="Unassembled WGS sequence"/>
</dbReference>
<dbReference type="InterPro" id="IPR035965">
    <property type="entry name" value="PAS-like_dom_sf"/>
</dbReference>
<dbReference type="Gene3D" id="3.30.450.20">
    <property type="entry name" value="PAS domain"/>
    <property type="match status" value="1"/>
</dbReference>
<dbReference type="STRING" id="28234.SAMN04488588_1905"/>
<dbReference type="Gene3D" id="3.30.565.10">
    <property type="entry name" value="Histidine kinase-like ATPase, C-terminal domain"/>
    <property type="match status" value="1"/>
</dbReference>
<keyword evidence="5 9" id="KW-0418">Kinase</keyword>
<dbReference type="Pfam" id="PF13426">
    <property type="entry name" value="PAS_9"/>
    <property type="match status" value="1"/>
</dbReference>
<dbReference type="RefSeq" id="WP_091405292.1">
    <property type="nucleotide sequence ID" value="NZ_FMYV01000009.1"/>
</dbReference>
<dbReference type="SUPFAM" id="SSF55874">
    <property type="entry name" value="ATPase domain of HSP90 chaperone/DNA topoisomerase II/histidine kinase"/>
    <property type="match status" value="1"/>
</dbReference>
<reference evidence="9 11" key="2">
    <citation type="submission" date="2019-04" db="EMBL/GenBank/DDBJ databases">
        <title>Draft genome sequence data and analysis of a Fermenting Bacterium, Geotoga petraea strain HO-Geo1, isolated from heavy-oil petroleum reservoir in Russia.</title>
        <authorList>
            <person name="Grouzdev D.S."/>
            <person name="Semenova E.M."/>
            <person name="Sokolova D.S."/>
            <person name="Tourova T.P."/>
            <person name="Poltaraus A.B."/>
            <person name="Nazina T.N."/>
        </authorList>
    </citation>
    <scope>NUCLEOTIDE SEQUENCE [LARGE SCALE GENOMIC DNA]</scope>
    <source>
        <strain evidence="9 11">HO-Geo1</strain>
    </source>
</reference>
<evidence type="ECO:0000259" key="7">
    <source>
        <dbReference type="PROSITE" id="PS50113"/>
    </source>
</evidence>
<sequence>MNELSKQITDHLGQGLVILDLNGNFKFYNKKFLEMVEYSPKELDKINLFSVASKIHGANLKEKFNKRLKGEKEPYEAILTSKTDKEIPVLISGAPYYDEKGDLIGVISLLTDITKSKKLEKQLTKAAEEARKANEAKSKFLGNISHEIKNPLNGMIGIIDLLRESTQSKEDEELLKTMRESSYHILNLLDELMDLSKIEANKMDLDSIKFSPLKIYNSLYLSYKSNLYSKNIDFEVDYDKNIPDNLFGDPIKLRQILDNLLSNSFKFTKNGKVSMLFSLESLKGNIANLKITILDTGIGINESNLEKIFEAFSQGDLSTKDQFGGTGLGLFIVKKLVELMNGEIKIESEKGKGTKVVVKLPFKIYSEPLKKDEKGDSI</sequence>
<reference evidence="8 10" key="1">
    <citation type="submission" date="2016-10" db="EMBL/GenBank/DDBJ databases">
        <authorList>
            <person name="de Groot N.N."/>
        </authorList>
    </citation>
    <scope>NUCLEOTIDE SEQUENCE [LARGE SCALE GENOMIC DNA]</scope>
    <source>
        <strain evidence="8 10">WG14</strain>
    </source>
</reference>
<dbReference type="InterPro" id="IPR003594">
    <property type="entry name" value="HATPase_dom"/>
</dbReference>
<comment type="catalytic activity">
    <reaction evidence="1">
        <text>ATP + protein L-histidine = ADP + protein N-phospho-L-histidine.</text>
        <dbReference type="EC" id="2.7.13.3"/>
    </reaction>
</comment>
<dbReference type="CDD" id="cd00082">
    <property type="entry name" value="HisKA"/>
    <property type="match status" value="1"/>
</dbReference>
<dbReference type="SMART" id="SM00091">
    <property type="entry name" value="PAS"/>
    <property type="match status" value="1"/>
</dbReference>
<dbReference type="InterPro" id="IPR000014">
    <property type="entry name" value="PAS"/>
</dbReference>
<keyword evidence="10" id="KW-1185">Reference proteome</keyword>
<dbReference type="CDD" id="cd00130">
    <property type="entry name" value="PAS"/>
    <property type="match status" value="1"/>
</dbReference>
<evidence type="ECO:0000256" key="2">
    <source>
        <dbReference type="ARBA" id="ARBA00012438"/>
    </source>
</evidence>
<protein>
    <recommendedName>
        <fullName evidence="2">histidine kinase</fullName>
        <ecNumber evidence="2">2.7.13.3</ecNumber>
    </recommendedName>
</protein>
<dbReference type="GO" id="GO:0005886">
    <property type="term" value="C:plasma membrane"/>
    <property type="evidence" value="ECO:0007669"/>
    <property type="project" value="TreeGrafter"/>
</dbReference>
<dbReference type="InterPro" id="IPR001610">
    <property type="entry name" value="PAC"/>
</dbReference>
<dbReference type="SMART" id="SM00387">
    <property type="entry name" value="HATPase_c"/>
    <property type="match status" value="1"/>
</dbReference>
<dbReference type="GO" id="GO:0000155">
    <property type="term" value="F:phosphorelay sensor kinase activity"/>
    <property type="evidence" value="ECO:0007669"/>
    <property type="project" value="InterPro"/>
</dbReference>
<dbReference type="InterPro" id="IPR036890">
    <property type="entry name" value="HATPase_C_sf"/>
</dbReference>
<gene>
    <name evidence="9" type="ORF">E4650_09460</name>
    <name evidence="8" type="ORF">SAMN04488588_1905</name>
</gene>
<dbReference type="PRINTS" id="PR00344">
    <property type="entry name" value="BCTRLSENSOR"/>
</dbReference>
<dbReference type="PANTHER" id="PTHR43047">
    <property type="entry name" value="TWO-COMPONENT HISTIDINE PROTEIN KINASE"/>
    <property type="match status" value="1"/>
</dbReference>
<proteinExistence type="predicted"/>
<accession>A0A1G6PWA9</accession>
<dbReference type="EC" id="2.7.13.3" evidence="2"/>
<dbReference type="PROSITE" id="PS50113">
    <property type="entry name" value="PAC"/>
    <property type="match status" value="1"/>
</dbReference>
<keyword evidence="3" id="KW-0597">Phosphoprotein</keyword>
<dbReference type="AlphaFoldDB" id="A0A1G6PWA9"/>
<dbReference type="GO" id="GO:0009927">
    <property type="term" value="F:histidine phosphotransfer kinase activity"/>
    <property type="evidence" value="ECO:0007669"/>
    <property type="project" value="TreeGrafter"/>
</dbReference>
<dbReference type="Pfam" id="PF00512">
    <property type="entry name" value="HisKA"/>
    <property type="match status" value="1"/>
</dbReference>
<evidence type="ECO:0000256" key="5">
    <source>
        <dbReference type="ARBA" id="ARBA00022777"/>
    </source>
</evidence>
<dbReference type="Gene3D" id="1.10.287.130">
    <property type="match status" value="1"/>
</dbReference>
<dbReference type="OrthoDB" id="112712at2"/>
<dbReference type="InterPro" id="IPR004358">
    <property type="entry name" value="Sig_transdc_His_kin-like_C"/>
</dbReference>
<evidence type="ECO:0000313" key="9">
    <source>
        <dbReference type="EMBL" id="TGG86864.1"/>
    </source>
</evidence>
<dbReference type="Proteomes" id="UP000297288">
    <property type="component" value="Unassembled WGS sequence"/>
</dbReference>
<dbReference type="InterPro" id="IPR005467">
    <property type="entry name" value="His_kinase_dom"/>
</dbReference>
<evidence type="ECO:0000313" key="10">
    <source>
        <dbReference type="Proteomes" id="UP000199322"/>
    </source>
</evidence>
<dbReference type="PANTHER" id="PTHR43047:SF72">
    <property type="entry name" value="OSMOSENSING HISTIDINE PROTEIN KINASE SLN1"/>
    <property type="match status" value="1"/>
</dbReference>